<feature type="transmembrane region" description="Helical" evidence="1">
    <location>
        <begin position="7"/>
        <end position="33"/>
    </location>
</feature>
<accession>A0A0N5AVY1</accession>
<keyword evidence="1" id="KW-1133">Transmembrane helix</keyword>
<proteinExistence type="predicted"/>
<keyword evidence="2" id="KW-1185">Reference proteome</keyword>
<protein>
    <submittedName>
        <fullName evidence="3">7TM GPCR serpentine receptor class x (Srx) domain-containing protein</fullName>
    </submittedName>
</protein>
<keyword evidence="1" id="KW-0812">Transmembrane</keyword>
<organism evidence="2 3">
    <name type="scientific">Syphacia muris</name>
    <dbReference type="NCBI Taxonomy" id="451379"/>
    <lineage>
        <taxon>Eukaryota</taxon>
        <taxon>Metazoa</taxon>
        <taxon>Ecdysozoa</taxon>
        <taxon>Nematoda</taxon>
        <taxon>Chromadorea</taxon>
        <taxon>Rhabditida</taxon>
        <taxon>Spirurina</taxon>
        <taxon>Oxyuridomorpha</taxon>
        <taxon>Oxyuroidea</taxon>
        <taxon>Oxyuridae</taxon>
        <taxon>Syphacia</taxon>
    </lineage>
</organism>
<evidence type="ECO:0000313" key="3">
    <source>
        <dbReference type="WBParaSite" id="SMUV_0000906101-mRNA-1"/>
    </source>
</evidence>
<name>A0A0N5AVY1_9BILA</name>
<reference evidence="3" key="1">
    <citation type="submission" date="2017-02" db="UniProtKB">
        <authorList>
            <consortium name="WormBaseParasite"/>
        </authorList>
    </citation>
    <scope>IDENTIFICATION</scope>
</reference>
<evidence type="ECO:0000313" key="2">
    <source>
        <dbReference type="Proteomes" id="UP000046393"/>
    </source>
</evidence>
<evidence type="ECO:0000256" key="1">
    <source>
        <dbReference type="SAM" id="Phobius"/>
    </source>
</evidence>
<dbReference type="WBParaSite" id="SMUV_0000906101-mRNA-1">
    <property type="protein sequence ID" value="SMUV_0000906101-mRNA-1"/>
    <property type="gene ID" value="SMUV_0000906101"/>
</dbReference>
<sequence>MSAIDRFAIVQVSVIFHSINSVSVWLITVVAVVDAADD</sequence>
<dbReference type="Proteomes" id="UP000046393">
    <property type="component" value="Unplaced"/>
</dbReference>
<keyword evidence="1" id="KW-0472">Membrane</keyword>
<dbReference type="AlphaFoldDB" id="A0A0N5AVY1"/>